<feature type="region of interest" description="Disordered" evidence="1">
    <location>
        <begin position="1"/>
        <end position="124"/>
    </location>
</feature>
<dbReference type="Proteomes" id="UP000235672">
    <property type="component" value="Unassembled WGS sequence"/>
</dbReference>
<protein>
    <submittedName>
        <fullName evidence="2">Uncharacterized protein</fullName>
    </submittedName>
</protein>
<evidence type="ECO:0000313" key="2">
    <source>
        <dbReference type="EMBL" id="PMD17771.1"/>
    </source>
</evidence>
<keyword evidence="3" id="KW-1185">Reference proteome</keyword>
<dbReference type="AlphaFoldDB" id="A0A2J6PUR8"/>
<proteinExistence type="predicted"/>
<name>A0A2J6PUR8_9HELO</name>
<reference evidence="2 3" key="1">
    <citation type="submission" date="2016-05" db="EMBL/GenBank/DDBJ databases">
        <title>A degradative enzymes factory behind the ericoid mycorrhizal symbiosis.</title>
        <authorList>
            <consortium name="DOE Joint Genome Institute"/>
            <person name="Martino E."/>
            <person name="Morin E."/>
            <person name="Grelet G."/>
            <person name="Kuo A."/>
            <person name="Kohler A."/>
            <person name="Daghino S."/>
            <person name="Barry K."/>
            <person name="Choi C."/>
            <person name="Cichocki N."/>
            <person name="Clum A."/>
            <person name="Copeland A."/>
            <person name="Hainaut M."/>
            <person name="Haridas S."/>
            <person name="Labutti K."/>
            <person name="Lindquist E."/>
            <person name="Lipzen A."/>
            <person name="Khouja H.-R."/>
            <person name="Murat C."/>
            <person name="Ohm R."/>
            <person name="Olson A."/>
            <person name="Spatafora J."/>
            <person name="Veneault-Fourrey C."/>
            <person name="Henrissat B."/>
            <person name="Grigoriev I."/>
            <person name="Martin F."/>
            <person name="Perotto S."/>
        </authorList>
    </citation>
    <scope>NUCLEOTIDE SEQUENCE [LARGE SCALE GENOMIC DNA]</scope>
    <source>
        <strain evidence="2 3">UAMH 7357</strain>
    </source>
</reference>
<dbReference type="EMBL" id="KZ613498">
    <property type="protein sequence ID" value="PMD17771.1"/>
    <property type="molecule type" value="Genomic_DNA"/>
</dbReference>
<feature type="compositionally biased region" description="Basic and acidic residues" evidence="1">
    <location>
        <begin position="46"/>
        <end position="89"/>
    </location>
</feature>
<accession>A0A2J6PUR8</accession>
<feature type="compositionally biased region" description="Basic residues" evidence="1">
    <location>
        <begin position="90"/>
        <end position="107"/>
    </location>
</feature>
<feature type="compositionally biased region" description="Basic and acidic residues" evidence="1">
    <location>
        <begin position="1"/>
        <end position="19"/>
    </location>
</feature>
<sequence>MIEATLARRERRSCDRDALPPEQRYNIVLPGDVHGRNLARTRRNQRLADRNPYADDNVKPYEEPTAERAANHDREASPLPRESYRERSRSPSHRLPAHYRTRSPSPRRRFDTSRSRPRPREYRP</sequence>
<evidence type="ECO:0000256" key="1">
    <source>
        <dbReference type="SAM" id="MobiDB-lite"/>
    </source>
</evidence>
<organism evidence="2 3">
    <name type="scientific">Hyaloscypha hepaticicola</name>
    <dbReference type="NCBI Taxonomy" id="2082293"/>
    <lineage>
        <taxon>Eukaryota</taxon>
        <taxon>Fungi</taxon>
        <taxon>Dikarya</taxon>
        <taxon>Ascomycota</taxon>
        <taxon>Pezizomycotina</taxon>
        <taxon>Leotiomycetes</taxon>
        <taxon>Helotiales</taxon>
        <taxon>Hyaloscyphaceae</taxon>
        <taxon>Hyaloscypha</taxon>
    </lineage>
</organism>
<gene>
    <name evidence="2" type="ORF">NA56DRAFT_265897</name>
</gene>
<feature type="compositionally biased region" description="Basic and acidic residues" evidence="1">
    <location>
        <begin position="108"/>
        <end position="124"/>
    </location>
</feature>
<evidence type="ECO:0000313" key="3">
    <source>
        <dbReference type="Proteomes" id="UP000235672"/>
    </source>
</evidence>